<evidence type="ECO:0000256" key="7">
    <source>
        <dbReference type="ARBA" id="ARBA00023027"/>
    </source>
</evidence>
<comment type="caution">
    <text evidence="10">The sequence shown here is derived from an EMBL/GenBank/DDBJ whole genome shotgun (WGS) entry which is preliminary data.</text>
</comment>
<dbReference type="PANTHER" id="PTHR11911:SF111">
    <property type="entry name" value="INOSINE-5'-MONOPHOSPHATE DEHYDROGENASE"/>
    <property type="match status" value="1"/>
</dbReference>
<evidence type="ECO:0000256" key="5">
    <source>
        <dbReference type="ARBA" id="ARBA00022958"/>
    </source>
</evidence>
<dbReference type="GO" id="GO:0006177">
    <property type="term" value="P:GMP biosynthetic process"/>
    <property type="evidence" value="ECO:0007669"/>
    <property type="project" value="UniProtKB-KW"/>
</dbReference>
<dbReference type="Proteomes" id="UP000177354">
    <property type="component" value="Unassembled WGS sequence"/>
</dbReference>
<accession>A0A1F5Z625</accession>
<dbReference type="InterPro" id="IPR005990">
    <property type="entry name" value="IMP_DH"/>
</dbReference>
<dbReference type="AlphaFoldDB" id="A0A1F5Z625"/>
<evidence type="ECO:0000256" key="2">
    <source>
        <dbReference type="ARBA" id="ARBA00005502"/>
    </source>
</evidence>
<sequence length="364" mass="38588">MDQSNIFGQKIIEGIGLTFDDVLLLPNFCEVKRQEIDVSTNLTAKIRLKIPLLSSPMDTVTEENMSIGLNSLGGLGVIHRNLTIDIQAKKVAAVKKESDLCAAAVGVGPDLEERAEKLISSGCDILIIDSAHGHSKWVIEATGFLSSRYTDTEIISGSIATAAGAKALIEAGADCLRVGMGPGSICSTRIVAGMGVPQITAILETVSVAHKHSVPVISDGGLRSSGDLVKAVACGASTVMTGSLLAGCRESPGKLVTVHGGKYKFYRGMGSVSAMKEGSAARYGQMYRKGQRNKLIAEGVEGLVPFKGNLDGVVEQLIGGLRTGMYYAGVKNIEELQTKTRLMRISHSSLLENHPHDIIIKEIE</sequence>
<evidence type="ECO:0000259" key="9">
    <source>
        <dbReference type="Pfam" id="PF00478"/>
    </source>
</evidence>
<dbReference type="Gene3D" id="3.20.20.70">
    <property type="entry name" value="Aldolase class I"/>
    <property type="match status" value="2"/>
</dbReference>
<gene>
    <name evidence="10" type="ORF">A2777_00630</name>
</gene>
<evidence type="ECO:0000256" key="6">
    <source>
        <dbReference type="ARBA" id="ARBA00023002"/>
    </source>
</evidence>
<dbReference type="InterPro" id="IPR013785">
    <property type="entry name" value="Aldolase_TIM"/>
</dbReference>
<evidence type="ECO:0000256" key="4">
    <source>
        <dbReference type="ARBA" id="ARBA00022755"/>
    </source>
</evidence>
<dbReference type="GO" id="GO:0003938">
    <property type="term" value="F:IMP dehydrogenase activity"/>
    <property type="evidence" value="ECO:0007669"/>
    <property type="project" value="UniProtKB-EC"/>
</dbReference>
<organism evidence="10 11">
    <name type="scientific">Candidatus Gottesmanbacteria bacterium RIFCSPHIGHO2_01_FULL_40_15</name>
    <dbReference type="NCBI Taxonomy" id="1798376"/>
    <lineage>
        <taxon>Bacteria</taxon>
        <taxon>Candidatus Gottesmaniibacteriota</taxon>
    </lineage>
</organism>
<evidence type="ECO:0000256" key="1">
    <source>
        <dbReference type="ARBA" id="ARBA00001958"/>
    </source>
</evidence>
<dbReference type="GO" id="GO:0006183">
    <property type="term" value="P:GTP biosynthetic process"/>
    <property type="evidence" value="ECO:0007669"/>
    <property type="project" value="TreeGrafter"/>
</dbReference>
<comment type="similarity">
    <text evidence="2">Belongs to the IMPDH/GMPR family.</text>
</comment>
<reference evidence="10 11" key="1">
    <citation type="journal article" date="2016" name="Nat. Commun.">
        <title>Thousands of microbial genomes shed light on interconnected biogeochemical processes in an aquifer system.</title>
        <authorList>
            <person name="Anantharaman K."/>
            <person name="Brown C.T."/>
            <person name="Hug L.A."/>
            <person name="Sharon I."/>
            <person name="Castelle C.J."/>
            <person name="Probst A.J."/>
            <person name="Thomas B.C."/>
            <person name="Singh A."/>
            <person name="Wilkins M.J."/>
            <person name="Karaoz U."/>
            <person name="Brodie E.L."/>
            <person name="Williams K.H."/>
            <person name="Hubbard S.S."/>
            <person name="Banfield J.F."/>
        </authorList>
    </citation>
    <scope>NUCLEOTIDE SEQUENCE [LARGE SCALE GENOMIC DNA]</scope>
</reference>
<dbReference type="FunFam" id="3.20.20.70:FF:000424">
    <property type="entry name" value="Inosine-5'-monophosphate dehydrogenase 2"/>
    <property type="match status" value="1"/>
</dbReference>
<dbReference type="PANTHER" id="PTHR11911">
    <property type="entry name" value="INOSINE-5-MONOPHOSPHATE DEHYDROGENASE RELATED"/>
    <property type="match status" value="1"/>
</dbReference>
<comment type="catalytic activity">
    <reaction evidence="8">
        <text>IMP + NAD(+) + H2O = XMP + NADH + H(+)</text>
        <dbReference type="Rhea" id="RHEA:11708"/>
        <dbReference type="ChEBI" id="CHEBI:15377"/>
        <dbReference type="ChEBI" id="CHEBI:15378"/>
        <dbReference type="ChEBI" id="CHEBI:57464"/>
        <dbReference type="ChEBI" id="CHEBI:57540"/>
        <dbReference type="ChEBI" id="CHEBI:57945"/>
        <dbReference type="ChEBI" id="CHEBI:58053"/>
        <dbReference type="EC" id="1.1.1.205"/>
    </reaction>
</comment>
<dbReference type="PROSITE" id="PS00487">
    <property type="entry name" value="IMP_DH_GMP_RED"/>
    <property type="match status" value="1"/>
</dbReference>
<keyword evidence="5" id="KW-0630">Potassium</keyword>
<dbReference type="Pfam" id="PF00478">
    <property type="entry name" value="IMPDH"/>
    <property type="match status" value="1"/>
</dbReference>
<dbReference type="CDD" id="cd00381">
    <property type="entry name" value="IMPDH"/>
    <property type="match status" value="1"/>
</dbReference>
<evidence type="ECO:0000313" key="11">
    <source>
        <dbReference type="Proteomes" id="UP000177354"/>
    </source>
</evidence>
<keyword evidence="7" id="KW-0520">NAD</keyword>
<comment type="cofactor">
    <cofactor evidence="1">
        <name>K(+)</name>
        <dbReference type="ChEBI" id="CHEBI:29103"/>
    </cofactor>
</comment>
<evidence type="ECO:0000313" key="10">
    <source>
        <dbReference type="EMBL" id="OGG07898.1"/>
    </source>
</evidence>
<dbReference type="SUPFAM" id="SSF51412">
    <property type="entry name" value="Inosine monophosphate dehydrogenase (IMPDH)"/>
    <property type="match status" value="1"/>
</dbReference>
<keyword evidence="3" id="KW-0332">GMP biosynthesis</keyword>
<feature type="domain" description="IMP dehydrogenase/GMP reductase" evidence="9">
    <location>
        <begin position="16"/>
        <end position="356"/>
    </location>
</feature>
<keyword evidence="6" id="KW-0560">Oxidoreductase</keyword>
<name>A0A1F5Z625_9BACT</name>
<evidence type="ECO:0000256" key="3">
    <source>
        <dbReference type="ARBA" id="ARBA00022749"/>
    </source>
</evidence>
<dbReference type="InterPro" id="IPR015875">
    <property type="entry name" value="IMP_DH/GMP_Rdtase_CS"/>
</dbReference>
<dbReference type="EMBL" id="MFJF01000007">
    <property type="protein sequence ID" value="OGG07898.1"/>
    <property type="molecule type" value="Genomic_DNA"/>
</dbReference>
<proteinExistence type="inferred from homology"/>
<keyword evidence="4" id="KW-0658">Purine biosynthesis</keyword>
<evidence type="ECO:0000256" key="8">
    <source>
        <dbReference type="ARBA" id="ARBA00048028"/>
    </source>
</evidence>
<dbReference type="InterPro" id="IPR001093">
    <property type="entry name" value="IMP_DH_GMPRt"/>
</dbReference>
<protein>
    <recommendedName>
        <fullName evidence="9">IMP dehydrogenase/GMP reductase domain-containing protein</fullName>
    </recommendedName>
</protein>
<dbReference type="SMART" id="SM01240">
    <property type="entry name" value="IMPDH"/>
    <property type="match status" value="1"/>
</dbReference>